<name>A0ABW7XQU7_9MICO</name>
<feature type="region of interest" description="Disordered" evidence="1">
    <location>
        <begin position="1"/>
        <end position="20"/>
    </location>
</feature>
<dbReference type="Proteomes" id="UP001611580">
    <property type="component" value="Unassembled WGS sequence"/>
</dbReference>
<evidence type="ECO:0000256" key="1">
    <source>
        <dbReference type="SAM" id="MobiDB-lite"/>
    </source>
</evidence>
<dbReference type="SUPFAM" id="SSF89957">
    <property type="entry name" value="MTH1187/YkoF-like"/>
    <property type="match status" value="1"/>
</dbReference>
<accession>A0ABW7XQU7</accession>
<gene>
    <name evidence="3" type="ORF">ACH47X_23625</name>
</gene>
<reference evidence="3 4" key="1">
    <citation type="submission" date="2024-10" db="EMBL/GenBank/DDBJ databases">
        <title>The Natural Products Discovery Center: Release of the First 8490 Sequenced Strains for Exploring Actinobacteria Biosynthetic Diversity.</title>
        <authorList>
            <person name="Kalkreuter E."/>
            <person name="Kautsar S.A."/>
            <person name="Yang D."/>
            <person name="Bader C.D."/>
            <person name="Teijaro C.N."/>
            <person name="Fluegel L."/>
            <person name="Davis C.M."/>
            <person name="Simpson J.R."/>
            <person name="Lauterbach L."/>
            <person name="Steele A.D."/>
            <person name="Gui C."/>
            <person name="Meng S."/>
            <person name="Li G."/>
            <person name="Viehrig K."/>
            <person name="Ye F."/>
            <person name="Su P."/>
            <person name="Kiefer A.F."/>
            <person name="Nichols A."/>
            <person name="Cepeda A.J."/>
            <person name="Yan W."/>
            <person name="Fan B."/>
            <person name="Jiang Y."/>
            <person name="Adhikari A."/>
            <person name="Zheng C.-J."/>
            <person name="Schuster L."/>
            <person name="Cowan T.M."/>
            <person name="Smanski M.J."/>
            <person name="Chevrette M.G."/>
            <person name="De Carvalho L.P.S."/>
            <person name="Shen B."/>
        </authorList>
    </citation>
    <scope>NUCLEOTIDE SEQUENCE [LARGE SCALE GENOMIC DNA]</scope>
    <source>
        <strain evidence="3 4">NPDC019481</strain>
    </source>
</reference>
<protein>
    <submittedName>
        <fullName evidence="3">YkoF family thiamine/hydroxymethylpyrimidine-binding protein</fullName>
    </submittedName>
</protein>
<proteinExistence type="predicted"/>
<dbReference type="EMBL" id="JBIRYI010000018">
    <property type="protein sequence ID" value="MFI2489923.1"/>
    <property type="molecule type" value="Genomic_DNA"/>
</dbReference>
<evidence type="ECO:0000313" key="3">
    <source>
        <dbReference type="EMBL" id="MFI2489923.1"/>
    </source>
</evidence>
<dbReference type="InterPro" id="IPR011522">
    <property type="entry name" value="Thiamin/HMP-bd_put_YkoF"/>
</dbReference>
<keyword evidence="4" id="KW-1185">Reference proteome</keyword>
<evidence type="ECO:0000259" key="2">
    <source>
        <dbReference type="Pfam" id="PF07615"/>
    </source>
</evidence>
<dbReference type="InterPro" id="IPR029756">
    <property type="entry name" value="MTH1187/YkoF-like"/>
</dbReference>
<feature type="compositionally biased region" description="Low complexity" evidence="1">
    <location>
        <begin position="1"/>
        <end position="16"/>
    </location>
</feature>
<dbReference type="Pfam" id="PF07615">
    <property type="entry name" value="Ykof"/>
    <property type="match status" value="2"/>
</dbReference>
<comment type="caution">
    <text evidence="3">The sequence shown here is derived from an EMBL/GenBank/DDBJ whole genome shotgun (WGS) entry which is preliminary data.</text>
</comment>
<organism evidence="3 4">
    <name type="scientific">Promicromonospora kroppenstedtii</name>
    <dbReference type="NCBI Taxonomy" id="440482"/>
    <lineage>
        <taxon>Bacteria</taxon>
        <taxon>Bacillati</taxon>
        <taxon>Actinomycetota</taxon>
        <taxon>Actinomycetes</taxon>
        <taxon>Micrococcales</taxon>
        <taxon>Promicromonosporaceae</taxon>
        <taxon>Promicromonospora</taxon>
    </lineage>
</organism>
<evidence type="ECO:0000313" key="4">
    <source>
        <dbReference type="Proteomes" id="UP001611580"/>
    </source>
</evidence>
<dbReference type="Gene3D" id="3.30.70.930">
    <property type="match status" value="2"/>
</dbReference>
<dbReference type="RefSeq" id="WP_397407455.1">
    <property type="nucleotide sequence ID" value="NZ_JBIRYI010000018.1"/>
</dbReference>
<feature type="domain" description="Thiamin/hydroxymethyl pyrimidine-binding YkoF putative" evidence="2">
    <location>
        <begin position="29"/>
        <end position="106"/>
    </location>
</feature>
<sequence>MADLATSTDATSTDETAGLRGDPMRFGVGARITAAVMSDDYVDVILGALRETDSTGLVVETGDVSTYVGGSETDLLRYVTDLTAGIAASGKHAAITVHLSRGCPGEVVCELPGGAGPRVTEVPEGRDTGRFVTAEWALYPLADDVRADVTPDHMRDIYAAIELAKENGTFHGSQHFVTRLEGDAGRVLASAFAGWVLAGRTVQHVTSHLTLSVNSPSHAGGTHE</sequence>
<feature type="domain" description="Thiamin/hydroxymethyl pyrimidine-binding YkoF putative" evidence="2">
    <location>
        <begin position="134"/>
        <end position="217"/>
    </location>
</feature>